<dbReference type="InterPro" id="IPR003661">
    <property type="entry name" value="HisK_dim/P_dom"/>
</dbReference>
<comment type="catalytic activity">
    <reaction evidence="1">
        <text>ATP + protein L-histidine = ADP + protein N-phospho-L-histidine.</text>
        <dbReference type="EC" id="2.7.13.3"/>
    </reaction>
</comment>
<dbReference type="EC" id="2.7.13.3" evidence="3"/>
<dbReference type="Gene3D" id="1.10.287.130">
    <property type="match status" value="1"/>
</dbReference>
<evidence type="ECO:0000256" key="6">
    <source>
        <dbReference type="ARBA" id="ARBA00022692"/>
    </source>
</evidence>
<evidence type="ECO:0000256" key="5">
    <source>
        <dbReference type="ARBA" id="ARBA00022679"/>
    </source>
</evidence>
<dbReference type="Pfam" id="PF00672">
    <property type="entry name" value="HAMP"/>
    <property type="match status" value="1"/>
</dbReference>
<keyword evidence="12" id="KW-1185">Reference proteome</keyword>
<keyword evidence="9" id="KW-0902">Two-component regulatory system</keyword>
<keyword evidence="5" id="KW-0808">Transferase</keyword>
<dbReference type="PROSITE" id="PS50885">
    <property type="entry name" value="HAMP"/>
    <property type="match status" value="1"/>
</dbReference>
<evidence type="ECO:0000313" key="11">
    <source>
        <dbReference type="EMBL" id="MFD1048424.1"/>
    </source>
</evidence>
<dbReference type="SMART" id="SM00304">
    <property type="entry name" value="HAMP"/>
    <property type="match status" value="1"/>
</dbReference>
<name>A0ABW3MFL0_9PSEU</name>
<keyword evidence="8" id="KW-1133">Transmembrane helix</keyword>
<accession>A0ABW3MFL0</accession>
<dbReference type="Pfam" id="PF00512">
    <property type="entry name" value="HisKA"/>
    <property type="match status" value="1"/>
</dbReference>
<gene>
    <name evidence="11" type="ORF">ACFQ1S_24270</name>
</gene>
<dbReference type="PANTHER" id="PTHR45436">
    <property type="entry name" value="SENSOR HISTIDINE KINASE YKOH"/>
    <property type="match status" value="1"/>
</dbReference>
<comment type="caution">
    <text evidence="11">The sequence shown here is derived from an EMBL/GenBank/DDBJ whole genome shotgun (WGS) entry which is preliminary data.</text>
</comment>
<sequence>MVLVSVVLGWITAGRILRPLRTITLTARRISATDLHRRLALDGPDDELKQLGDTFDELLGRLEAAFQAQRLFVANASHEMRTPLARQRVLSQVALADPNATVSTLRAAHTITHAPTGAPADTVAHAASACPPSW</sequence>
<evidence type="ECO:0000256" key="8">
    <source>
        <dbReference type="ARBA" id="ARBA00022989"/>
    </source>
</evidence>
<dbReference type="InterPro" id="IPR003660">
    <property type="entry name" value="HAMP_dom"/>
</dbReference>
<keyword evidence="8" id="KW-0472">Membrane</keyword>
<evidence type="ECO:0000313" key="12">
    <source>
        <dbReference type="Proteomes" id="UP001597045"/>
    </source>
</evidence>
<keyword evidence="4" id="KW-0597">Phosphoprotein</keyword>
<evidence type="ECO:0000256" key="9">
    <source>
        <dbReference type="ARBA" id="ARBA00023012"/>
    </source>
</evidence>
<dbReference type="InterPro" id="IPR050428">
    <property type="entry name" value="TCS_sensor_his_kinase"/>
</dbReference>
<dbReference type="CDD" id="cd00082">
    <property type="entry name" value="HisKA"/>
    <property type="match status" value="1"/>
</dbReference>
<dbReference type="Gene3D" id="6.10.340.10">
    <property type="match status" value="1"/>
</dbReference>
<dbReference type="SUPFAM" id="SSF47384">
    <property type="entry name" value="Homodimeric domain of signal transducing histidine kinase"/>
    <property type="match status" value="1"/>
</dbReference>
<proteinExistence type="predicted"/>
<dbReference type="InterPro" id="IPR036097">
    <property type="entry name" value="HisK_dim/P_sf"/>
</dbReference>
<feature type="domain" description="HAMP" evidence="10">
    <location>
        <begin position="14"/>
        <end position="67"/>
    </location>
</feature>
<keyword evidence="7" id="KW-0418">Kinase</keyword>
<dbReference type="Proteomes" id="UP001597045">
    <property type="component" value="Unassembled WGS sequence"/>
</dbReference>
<dbReference type="CDD" id="cd06225">
    <property type="entry name" value="HAMP"/>
    <property type="match status" value="1"/>
</dbReference>
<evidence type="ECO:0000256" key="4">
    <source>
        <dbReference type="ARBA" id="ARBA00022553"/>
    </source>
</evidence>
<evidence type="ECO:0000256" key="7">
    <source>
        <dbReference type="ARBA" id="ARBA00022777"/>
    </source>
</evidence>
<evidence type="ECO:0000259" key="10">
    <source>
        <dbReference type="PROSITE" id="PS50885"/>
    </source>
</evidence>
<evidence type="ECO:0000256" key="1">
    <source>
        <dbReference type="ARBA" id="ARBA00000085"/>
    </source>
</evidence>
<comment type="subcellular location">
    <subcellularLocation>
        <location evidence="2">Cell membrane</location>
    </subcellularLocation>
</comment>
<dbReference type="SUPFAM" id="SSF158472">
    <property type="entry name" value="HAMP domain-like"/>
    <property type="match status" value="1"/>
</dbReference>
<reference evidence="12" key="1">
    <citation type="journal article" date="2019" name="Int. J. Syst. Evol. Microbiol.">
        <title>The Global Catalogue of Microorganisms (GCM) 10K type strain sequencing project: providing services to taxonomists for standard genome sequencing and annotation.</title>
        <authorList>
            <consortium name="The Broad Institute Genomics Platform"/>
            <consortium name="The Broad Institute Genome Sequencing Center for Infectious Disease"/>
            <person name="Wu L."/>
            <person name="Ma J."/>
        </authorList>
    </citation>
    <scope>NUCLEOTIDE SEQUENCE [LARGE SCALE GENOMIC DNA]</scope>
    <source>
        <strain evidence="12">JCM 31486</strain>
    </source>
</reference>
<evidence type="ECO:0000256" key="3">
    <source>
        <dbReference type="ARBA" id="ARBA00012438"/>
    </source>
</evidence>
<organism evidence="11 12">
    <name type="scientific">Kibdelosporangium lantanae</name>
    <dbReference type="NCBI Taxonomy" id="1497396"/>
    <lineage>
        <taxon>Bacteria</taxon>
        <taxon>Bacillati</taxon>
        <taxon>Actinomycetota</taxon>
        <taxon>Actinomycetes</taxon>
        <taxon>Pseudonocardiales</taxon>
        <taxon>Pseudonocardiaceae</taxon>
        <taxon>Kibdelosporangium</taxon>
    </lineage>
</organism>
<dbReference type="PANTHER" id="PTHR45436:SF16">
    <property type="entry name" value="HISTIDINE KINASE"/>
    <property type="match status" value="1"/>
</dbReference>
<evidence type="ECO:0000256" key="2">
    <source>
        <dbReference type="ARBA" id="ARBA00004236"/>
    </source>
</evidence>
<dbReference type="EMBL" id="JBHTIS010001586">
    <property type="protein sequence ID" value="MFD1048424.1"/>
    <property type="molecule type" value="Genomic_DNA"/>
</dbReference>
<protein>
    <recommendedName>
        <fullName evidence="3">histidine kinase</fullName>
        <ecNumber evidence="3">2.7.13.3</ecNumber>
    </recommendedName>
</protein>
<keyword evidence="6" id="KW-0812">Transmembrane</keyword>